<dbReference type="SUPFAM" id="SSF48403">
    <property type="entry name" value="Ankyrin repeat"/>
    <property type="match status" value="1"/>
</dbReference>
<sequence length="487" mass="57086">MVFFKKRAKLKKLKSLRKKFNLEIEEERHELIRQLENLFSEWNGQLPYLRDIFHREEIDLLLSDSIEYMCQGRHMGHGYELEERFIGFVARSGYKDKPEIDINGKLKLHRTTPLHHAAVYYEPDWDNVVRDLFKIYNRYDANYYIWSGFTHFRVACSYGCVEVVEKFIKLGQDPNLLGSKKGCYSPLHLTLKYNRRKVAELLLRKGADPNSVNNKGSTPLHIICQRDDDDSLAEMFFKINDEKHQTVQIDARDKWGNTPLHGAVASGHQELTELLLRRGANLNLANSEGLTPLHIICKRSPNHRLAQKFFDVNDDLKQAMQVNARDKMGHTPLQWAVANFLPDVVDLLLDHGADMSSFVFPTENHFETIFEWWDDYMWLKFKLNPASCALAVVDRLEKRGYELDRSDALTIMKFFAKYGLFEEPKELEEHWYNDTRFVNEAKKIMILPSLSVYDLTRLRPEEAMKLITRSEYLEFARSNKLCVILDL</sequence>
<gene>
    <name evidence="5" type="ORF">TBRA_LOCUS9376</name>
</gene>
<dbReference type="PRINTS" id="PR01415">
    <property type="entry name" value="ANKYRIN"/>
</dbReference>
<feature type="coiled-coil region" evidence="4">
    <location>
        <begin position="10"/>
        <end position="41"/>
    </location>
</feature>
<keyword evidence="2 3" id="KW-0040">ANK repeat</keyword>
<feature type="repeat" description="ANK" evidence="3">
    <location>
        <begin position="182"/>
        <end position="214"/>
    </location>
</feature>
<dbReference type="EMBL" id="CADCXV010000860">
    <property type="protein sequence ID" value="CAB0037552.1"/>
    <property type="molecule type" value="Genomic_DNA"/>
</dbReference>
<keyword evidence="4" id="KW-0175">Coiled coil</keyword>
<dbReference type="OrthoDB" id="539213at2759"/>
<dbReference type="Proteomes" id="UP000479190">
    <property type="component" value="Unassembled WGS sequence"/>
</dbReference>
<dbReference type="PROSITE" id="PS50297">
    <property type="entry name" value="ANK_REP_REGION"/>
    <property type="match status" value="3"/>
</dbReference>
<dbReference type="Pfam" id="PF00023">
    <property type="entry name" value="Ank"/>
    <property type="match status" value="1"/>
</dbReference>
<dbReference type="AlphaFoldDB" id="A0A6H5IK67"/>
<dbReference type="PANTHER" id="PTHR24171">
    <property type="entry name" value="ANKYRIN REPEAT DOMAIN-CONTAINING PROTEIN 39-RELATED"/>
    <property type="match status" value="1"/>
</dbReference>
<reference evidence="5 6" key="1">
    <citation type="submission" date="2020-02" db="EMBL/GenBank/DDBJ databases">
        <authorList>
            <person name="Ferguson B K."/>
        </authorList>
    </citation>
    <scope>NUCLEOTIDE SEQUENCE [LARGE SCALE GENOMIC DNA]</scope>
</reference>
<dbReference type="Pfam" id="PF12796">
    <property type="entry name" value="Ank_2"/>
    <property type="match status" value="1"/>
</dbReference>
<evidence type="ECO:0000313" key="5">
    <source>
        <dbReference type="EMBL" id="CAB0037552.1"/>
    </source>
</evidence>
<feature type="repeat" description="ANK" evidence="3">
    <location>
        <begin position="255"/>
        <end position="287"/>
    </location>
</feature>
<name>A0A6H5IK67_9HYME</name>
<evidence type="ECO:0000256" key="4">
    <source>
        <dbReference type="SAM" id="Coils"/>
    </source>
</evidence>
<protein>
    <submittedName>
        <fullName evidence="5">Uncharacterized protein</fullName>
    </submittedName>
</protein>
<feature type="repeat" description="ANK" evidence="3">
    <location>
        <begin position="328"/>
        <end position="356"/>
    </location>
</feature>
<keyword evidence="1" id="KW-0677">Repeat</keyword>
<keyword evidence="6" id="KW-1185">Reference proteome</keyword>
<organism evidence="5 6">
    <name type="scientific">Trichogramma brassicae</name>
    <dbReference type="NCBI Taxonomy" id="86971"/>
    <lineage>
        <taxon>Eukaryota</taxon>
        <taxon>Metazoa</taxon>
        <taxon>Ecdysozoa</taxon>
        <taxon>Arthropoda</taxon>
        <taxon>Hexapoda</taxon>
        <taxon>Insecta</taxon>
        <taxon>Pterygota</taxon>
        <taxon>Neoptera</taxon>
        <taxon>Endopterygota</taxon>
        <taxon>Hymenoptera</taxon>
        <taxon>Apocrita</taxon>
        <taxon>Proctotrupomorpha</taxon>
        <taxon>Chalcidoidea</taxon>
        <taxon>Trichogrammatidae</taxon>
        <taxon>Trichogramma</taxon>
    </lineage>
</organism>
<dbReference type="InterPro" id="IPR002110">
    <property type="entry name" value="Ankyrin_rpt"/>
</dbReference>
<evidence type="ECO:0000256" key="2">
    <source>
        <dbReference type="ARBA" id="ARBA00023043"/>
    </source>
</evidence>
<dbReference type="InterPro" id="IPR036770">
    <property type="entry name" value="Ankyrin_rpt-contain_sf"/>
</dbReference>
<proteinExistence type="predicted"/>
<dbReference type="SMART" id="SM00248">
    <property type="entry name" value="ANK"/>
    <property type="match status" value="6"/>
</dbReference>
<evidence type="ECO:0000256" key="3">
    <source>
        <dbReference type="PROSITE-ProRule" id="PRU00023"/>
    </source>
</evidence>
<evidence type="ECO:0000313" key="6">
    <source>
        <dbReference type="Proteomes" id="UP000479190"/>
    </source>
</evidence>
<dbReference type="Gene3D" id="1.25.40.20">
    <property type="entry name" value="Ankyrin repeat-containing domain"/>
    <property type="match status" value="3"/>
</dbReference>
<dbReference type="PROSITE" id="PS50088">
    <property type="entry name" value="ANK_REPEAT"/>
    <property type="match status" value="3"/>
</dbReference>
<evidence type="ECO:0000256" key="1">
    <source>
        <dbReference type="ARBA" id="ARBA00022737"/>
    </source>
</evidence>
<accession>A0A6H5IK67</accession>